<accession>A0A8J3V7L1</accession>
<keyword evidence="2" id="KW-1133">Transmembrane helix</keyword>
<evidence type="ECO:0000256" key="1">
    <source>
        <dbReference type="SAM" id="MobiDB-lite"/>
    </source>
</evidence>
<evidence type="ECO:0000313" key="5">
    <source>
        <dbReference type="Proteomes" id="UP000630097"/>
    </source>
</evidence>
<dbReference type="RefSeq" id="WP_203884808.1">
    <property type="nucleotide sequence ID" value="NZ_BAABHH010000004.1"/>
</dbReference>
<name>A0A8J3V7L1_9ACTN</name>
<keyword evidence="2" id="KW-0472">Membrane</keyword>
<dbReference type="InterPro" id="IPR025241">
    <property type="entry name" value="DUF4190"/>
</dbReference>
<protein>
    <recommendedName>
        <fullName evidence="3">DUF4190 domain-containing protein</fullName>
    </recommendedName>
</protein>
<dbReference type="Pfam" id="PF13828">
    <property type="entry name" value="DUF4190"/>
    <property type="match status" value="1"/>
</dbReference>
<feature type="region of interest" description="Disordered" evidence="1">
    <location>
        <begin position="1"/>
        <end position="57"/>
    </location>
</feature>
<keyword evidence="2" id="KW-0812">Transmembrane</keyword>
<reference evidence="4 5" key="1">
    <citation type="submission" date="2021-01" db="EMBL/GenBank/DDBJ databases">
        <title>Whole genome shotgun sequence of Planotetraspora kaengkrachanensis NBRC 104272.</title>
        <authorList>
            <person name="Komaki H."/>
            <person name="Tamura T."/>
        </authorList>
    </citation>
    <scope>NUCLEOTIDE SEQUENCE [LARGE SCALE GENOMIC DNA]</scope>
    <source>
        <strain evidence="4 5">NBRC 104272</strain>
    </source>
</reference>
<dbReference type="AlphaFoldDB" id="A0A8J3V7L1"/>
<organism evidence="4 5">
    <name type="scientific">Planotetraspora kaengkrachanensis</name>
    <dbReference type="NCBI Taxonomy" id="575193"/>
    <lineage>
        <taxon>Bacteria</taxon>
        <taxon>Bacillati</taxon>
        <taxon>Actinomycetota</taxon>
        <taxon>Actinomycetes</taxon>
        <taxon>Streptosporangiales</taxon>
        <taxon>Streptosporangiaceae</taxon>
        <taxon>Planotetraspora</taxon>
    </lineage>
</organism>
<dbReference type="Proteomes" id="UP000630097">
    <property type="component" value="Unassembled WGS sequence"/>
</dbReference>
<keyword evidence="5" id="KW-1185">Reference proteome</keyword>
<evidence type="ECO:0000313" key="4">
    <source>
        <dbReference type="EMBL" id="GIG81433.1"/>
    </source>
</evidence>
<sequence>MSDNDPYANDPSYTQPSVYPPPPPSGFPAGPHTGPYSSPQTGPHGQPPMPYGEAPSPYAPQQVHVQALLASKYATASLVFGIIGLVGGCCLYALPCMAAVVLGHVGMAETKNGRKSGRGSAIAGLILGYVVVIPAILICVYFVLGGTIGSDRRLP</sequence>
<dbReference type="EMBL" id="BONV01000020">
    <property type="protein sequence ID" value="GIG81433.1"/>
    <property type="molecule type" value="Genomic_DNA"/>
</dbReference>
<gene>
    <name evidence="4" type="ORF">Pka01_45600</name>
</gene>
<feature type="transmembrane region" description="Helical" evidence="2">
    <location>
        <begin position="122"/>
        <end position="144"/>
    </location>
</feature>
<evidence type="ECO:0000259" key="3">
    <source>
        <dbReference type="Pfam" id="PF13828"/>
    </source>
</evidence>
<feature type="transmembrane region" description="Helical" evidence="2">
    <location>
        <begin position="78"/>
        <end position="102"/>
    </location>
</feature>
<evidence type="ECO:0000256" key="2">
    <source>
        <dbReference type="SAM" id="Phobius"/>
    </source>
</evidence>
<feature type="domain" description="DUF4190" evidence="3">
    <location>
        <begin position="73"/>
        <end position="137"/>
    </location>
</feature>
<comment type="caution">
    <text evidence="4">The sequence shown here is derived from an EMBL/GenBank/DDBJ whole genome shotgun (WGS) entry which is preliminary data.</text>
</comment>
<proteinExistence type="predicted"/>